<evidence type="ECO:0000313" key="5">
    <source>
        <dbReference type="Proteomes" id="UP000016927"/>
    </source>
</evidence>
<keyword evidence="4" id="KW-0378">Hydrolase</keyword>
<keyword evidence="5" id="KW-1185">Reference proteome</keyword>
<proteinExistence type="predicted"/>
<dbReference type="STRING" id="578461.R0MC41"/>
<dbReference type="GO" id="GO:0004527">
    <property type="term" value="F:exonuclease activity"/>
    <property type="evidence" value="ECO:0007669"/>
    <property type="project" value="UniProtKB-KW"/>
</dbReference>
<sequence>MGITGLLPIIKRTMEKKHISEFKNKRIGIDCFPWIYQILNSIPEELFYNVKTDRHTIIFEKRIKSLLSYGITPVMVFDGDP</sequence>
<dbReference type="SMART" id="SM00485">
    <property type="entry name" value="XPGN"/>
    <property type="match status" value="1"/>
</dbReference>
<dbReference type="HOGENOM" id="CLU_2574472_0_0_1"/>
<reference evidence="4 5" key="1">
    <citation type="journal article" date="2013" name="BMC Genomics">
        <title>Comparative genomics of parasitic silkworm microsporidia reveal an association between genome expansion and host adaptation.</title>
        <authorList>
            <person name="Pan G."/>
            <person name="Xu J."/>
            <person name="Li T."/>
            <person name="Xia Q."/>
            <person name="Liu S.L."/>
            <person name="Zhang G."/>
            <person name="Li S."/>
            <person name="Li C."/>
            <person name="Liu H."/>
            <person name="Yang L."/>
            <person name="Liu T."/>
            <person name="Zhang X."/>
            <person name="Wu Z."/>
            <person name="Fan W."/>
            <person name="Dang X."/>
            <person name="Xiang H."/>
            <person name="Tao M."/>
            <person name="Li Y."/>
            <person name="Hu J."/>
            <person name="Li Z."/>
            <person name="Lin L."/>
            <person name="Luo J."/>
            <person name="Geng L."/>
            <person name="Wang L."/>
            <person name="Long M."/>
            <person name="Wan Y."/>
            <person name="He N."/>
            <person name="Zhang Z."/>
            <person name="Lu C."/>
            <person name="Keeling P.J."/>
            <person name="Wang J."/>
            <person name="Xiang Z."/>
            <person name="Zhou Z."/>
        </authorList>
    </citation>
    <scope>NUCLEOTIDE SEQUENCE [LARGE SCALE GENOMIC DNA]</scope>
    <source>
        <strain evidence="5">CQ1 / CVCC 102059</strain>
    </source>
</reference>
<evidence type="ECO:0000259" key="3">
    <source>
        <dbReference type="SMART" id="SM00485"/>
    </source>
</evidence>
<dbReference type="AlphaFoldDB" id="R0MC41"/>
<organism evidence="4 5">
    <name type="scientific">Nosema bombycis (strain CQ1 / CVCC 102059)</name>
    <name type="common">Microsporidian parasite</name>
    <name type="synonym">Pebrine of silkworm</name>
    <dbReference type="NCBI Taxonomy" id="578461"/>
    <lineage>
        <taxon>Eukaryota</taxon>
        <taxon>Fungi</taxon>
        <taxon>Fungi incertae sedis</taxon>
        <taxon>Microsporidia</taxon>
        <taxon>Nosematidae</taxon>
        <taxon>Nosema</taxon>
    </lineage>
</organism>
<keyword evidence="4" id="KW-0269">Exonuclease</keyword>
<dbReference type="OrthoDB" id="26491at2759"/>
<evidence type="ECO:0000313" key="4">
    <source>
        <dbReference type="EMBL" id="EOB11625.1"/>
    </source>
</evidence>
<dbReference type="GO" id="GO:0046872">
    <property type="term" value="F:metal ion binding"/>
    <property type="evidence" value="ECO:0007669"/>
    <property type="project" value="UniProtKB-KW"/>
</dbReference>
<dbReference type="Gene3D" id="3.40.50.1010">
    <property type="entry name" value="5'-nuclease"/>
    <property type="match status" value="1"/>
</dbReference>
<dbReference type="OMA" id="DCITTED"/>
<dbReference type="SUPFAM" id="SSF88723">
    <property type="entry name" value="PIN domain-like"/>
    <property type="match status" value="1"/>
</dbReference>
<protein>
    <submittedName>
        <fullName evidence="4">Exonuclease 1</fullName>
    </submittedName>
</protein>
<dbReference type="InterPro" id="IPR006085">
    <property type="entry name" value="XPG_DNA_repair_N"/>
</dbReference>
<dbReference type="EMBL" id="KB909916">
    <property type="protein sequence ID" value="EOB11625.1"/>
    <property type="molecule type" value="Genomic_DNA"/>
</dbReference>
<dbReference type="Proteomes" id="UP000016927">
    <property type="component" value="Unassembled WGS sequence"/>
</dbReference>
<dbReference type="GO" id="GO:0017108">
    <property type="term" value="F:5'-flap endonuclease activity"/>
    <property type="evidence" value="ECO:0007669"/>
    <property type="project" value="TreeGrafter"/>
</dbReference>
<dbReference type="InterPro" id="IPR006084">
    <property type="entry name" value="XPG/Rad2"/>
</dbReference>
<feature type="domain" description="XPG N-terminal" evidence="3">
    <location>
        <begin position="1"/>
        <end position="81"/>
    </location>
</feature>
<dbReference type="VEuPathDB" id="MicrosporidiaDB:NBO_1009gi001"/>
<dbReference type="Pfam" id="PF00752">
    <property type="entry name" value="XPG_N"/>
    <property type="match status" value="1"/>
</dbReference>
<keyword evidence="1" id="KW-0479">Metal-binding</keyword>
<evidence type="ECO:0000256" key="2">
    <source>
        <dbReference type="ARBA" id="ARBA00022842"/>
    </source>
</evidence>
<evidence type="ECO:0000256" key="1">
    <source>
        <dbReference type="ARBA" id="ARBA00022723"/>
    </source>
</evidence>
<dbReference type="PANTHER" id="PTHR11081:SF9">
    <property type="entry name" value="FLAP ENDONUCLEASE 1"/>
    <property type="match status" value="1"/>
</dbReference>
<dbReference type="PANTHER" id="PTHR11081">
    <property type="entry name" value="FLAP ENDONUCLEASE FAMILY MEMBER"/>
    <property type="match status" value="1"/>
</dbReference>
<dbReference type="PRINTS" id="PR00853">
    <property type="entry name" value="XPGRADSUPER"/>
</dbReference>
<dbReference type="InterPro" id="IPR029060">
    <property type="entry name" value="PIN-like_dom_sf"/>
</dbReference>
<accession>R0MC41</accession>
<gene>
    <name evidence="4" type="ORF">NBO_1009gi001</name>
</gene>
<keyword evidence="2" id="KW-0460">Magnesium</keyword>
<keyword evidence="4" id="KW-0540">Nuclease</keyword>
<name>R0MC41_NOSB1</name>